<accession>A0ABR5Z1V0</accession>
<evidence type="ECO:0000313" key="1">
    <source>
        <dbReference type="EMBL" id="MBA1274150.1"/>
    </source>
</evidence>
<proteinExistence type="predicted"/>
<evidence type="ECO:0000313" key="2">
    <source>
        <dbReference type="Proteomes" id="UP000786387"/>
    </source>
</evidence>
<name>A0ABR5Z1V0_9GAMM</name>
<dbReference type="Proteomes" id="UP000786387">
    <property type="component" value="Unassembled WGS sequence"/>
</dbReference>
<reference evidence="1 2" key="1">
    <citation type="submission" date="2020-02" db="EMBL/GenBank/DDBJ databases">
        <title>Synteny-based analysis reveals conserved mechanism for high triclosan tolerance in Pseudomonas, as well as instances of horizontal transfer.</title>
        <authorList>
            <person name="Mcfarland A.G."/>
            <person name="Bertucci H.K."/>
            <person name="Litmann E."/>
            <person name="Shen J."/>
            <person name="Huttenhower C."/>
            <person name="Hartmann E.M."/>
        </authorList>
    </citation>
    <scope>NUCLEOTIDE SEQUENCE [LARGE SCALE GENOMIC DNA]</scope>
    <source>
        <strain evidence="1 2">115A1</strain>
    </source>
</reference>
<dbReference type="RefSeq" id="WP_181071174.1">
    <property type="nucleotide sequence ID" value="NZ_JAAMRF010000005.1"/>
</dbReference>
<comment type="caution">
    <text evidence="1">The sequence shown here is derived from an EMBL/GenBank/DDBJ whole genome shotgun (WGS) entry which is preliminary data.</text>
</comment>
<protein>
    <recommendedName>
        <fullName evidence="3">DUF3509 domain-containing protein</fullName>
    </recommendedName>
</protein>
<sequence length="96" mass="10384">MHDLPLSLDEATRISEMAFLPLRAITDIDPDDASYSLRVEDASGALVLSIAHVARSQYADAAHLAAILDKARLELSKDGHILAPWSMPYQPGVAES</sequence>
<organism evidence="1 2">
    <name type="scientific">Stutzerimonas azotifigens</name>
    <dbReference type="NCBI Taxonomy" id="291995"/>
    <lineage>
        <taxon>Bacteria</taxon>
        <taxon>Pseudomonadati</taxon>
        <taxon>Pseudomonadota</taxon>
        <taxon>Gammaproteobacteria</taxon>
        <taxon>Pseudomonadales</taxon>
        <taxon>Pseudomonadaceae</taxon>
        <taxon>Stutzerimonas</taxon>
    </lineage>
</organism>
<keyword evidence="2" id="KW-1185">Reference proteome</keyword>
<gene>
    <name evidence="1" type="ORF">G7026_12355</name>
</gene>
<dbReference type="EMBL" id="JAAMRF010000005">
    <property type="protein sequence ID" value="MBA1274150.1"/>
    <property type="molecule type" value="Genomic_DNA"/>
</dbReference>
<evidence type="ECO:0008006" key="3">
    <source>
        <dbReference type="Google" id="ProtNLM"/>
    </source>
</evidence>